<feature type="domain" description="Sigma factor regulator C-terminal" evidence="2">
    <location>
        <begin position="166"/>
        <end position="310"/>
    </location>
</feature>
<keyword evidence="1" id="KW-1133">Transmembrane helix</keyword>
<evidence type="ECO:0000313" key="4">
    <source>
        <dbReference type="EMBL" id="MEI5908337.1"/>
    </source>
</evidence>
<sequence>MSKDNEFIPEDFEFENLVKKAKRKSTIKTVLISLVISLFVITALYVVGDWVMKVKMSKELEYDTNWTSIQGANIEEQGTSYDYTFFTAKSTRKIVKRVGNIPTPWQNEEKMFTVLGTSRIVNNGGFSATGKITDKRIPFYFEGERVIEFYHPQGTYNYLFDDRELLPKMDDNTVAELAFSFDKAYSVKEIENIFKDHAAWFWVDTYSQEDIEEHNEINQLTREHGIIGDSAFGFPVDQEPMSFITTLERLKADGGQYEESASEIFLNITNGNQEELIPENLDIIGVVVTGTPSELKKYQDVPIIRGAILGATTDKY</sequence>
<evidence type="ECO:0000313" key="5">
    <source>
        <dbReference type="Proteomes" id="UP001312865"/>
    </source>
</evidence>
<gene>
    <name evidence="4" type="ORF">WAK64_14865</name>
</gene>
<evidence type="ECO:0000259" key="3">
    <source>
        <dbReference type="Pfam" id="PF13800"/>
    </source>
</evidence>
<feature type="transmembrane region" description="Helical" evidence="1">
    <location>
        <begin position="29"/>
        <end position="48"/>
    </location>
</feature>
<dbReference type="Pfam" id="PF13800">
    <property type="entry name" value="Sigma_reg_N"/>
    <property type="match status" value="1"/>
</dbReference>
<protein>
    <submittedName>
        <fullName evidence="4">Anti sigma factor C-terminal domain-containing protein</fullName>
    </submittedName>
</protein>
<feature type="domain" description="Sigma factor regulator N-terminal" evidence="3">
    <location>
        <begin position="16"/>
        <end position="100"/>
    </location>
</feature>
<evidence type="ECO:0000259" key="2">
    <source>
        <dbReference type="Pfam" id="PF13791"/>
    </source>
</evidence>
<proteinExistence type="predicted"/>
<dbReference type="EMBL" id="JBBAXC010000012">
    <property type="protein sequence ID" value="MEI5908337.1"/>
    <property type="molecule type" value="Genomic_DNA"/>
</dbReference>
<organism evidence="4 5">
    <name type="scientific">Bacillus spongiae</name>
    <dbReference type="NCBI Taxonomy" id="2683610"/>
    <lineage>
        <taxon>Bacteria</taxon>
        <taxon>Bacillati</taxon>
        <taxon>Bacillota</taxon>
        <taxon>Bacilli</taxon>
        <taxon>Bacillales</taxon>
        <taxon>Bacillaceae</taxon>
        <taxon>Bacillus</taxon>
    </lineage>
</organism>
<dbReference type="InterPro" id="IPR029101">
    <property type="entry name" value="Sigma_reg_N"/>
</dbReference>
<comment type="caution">
    <text evidence="4">The sequence shown here is derived from an EMBL/GenBank/DDBJ whole genome shotgun (WGS) entry which is preliminary data.</text>
</comment>
<dbReference type="InterPro" id="IPR025672">
    <property type="entry name" value="Sigma_reg_C_dom"/>
</dbReference>
<dbReference type="Proteomes" id="UP001312865">
    <property type="component" value="Unassembled WGS sequence"/>
</dbReference>
<keyword evidence="1" id="KW-0472">Membrane</keyword>
<keyword evidence="5" id="KW-1185">Reference proteome</keyword>
<reference evidence="4 5" key="1">
    <citation type="journal article" date="2018" name="J. Microbiol.">
        <title>Bacillus spongiae sp. nov., isolated from sponge of Jeju Island.</title>
        <authorList>
            <person name="Lee G.E."/>
            <person name="Im W.T."/>
            <person name="Park J.S."/>
        </authorList>
    </citation>
    <scope>NUCLEOTIDE SEQUENCE [LARGE SCALE GENOMIC DNA]</scope>
    <source>
        <strain evidence="4 5">135PIL107-10</strain>
    </source>
</reference>
<keyword evidence="1" id="KW-0812">Transmembrane</keyword>
<dbReference type="Pfam" id="PF13791">
    <property type="entry name" value="Sigma_reg_C"/>
    <property type="match status" value="1"/>
</dbReference>
<name>A0ABU8HGP3_9BACI</name>
<accession>A0ABU8HGP3</accession>
<dbReference type="RefSeq" id="WP_336587781.1">
    <property type="nucleotide sequence ID" value="NZ_JBBAXC010000012.1"/>
</dbReference>
<evidence type="ECO:0000256" key="1">
    <source>
        <dbReference type="SAM" id="Phobius"/>
    </source>
</evidence>